<dbReference type="GO" id="GO:0003684">
    <property type="term" value="F:damaged DNA binding"/>
    <property type="evidence" value="ECO:0007669"/>
    <property type="project" value="TreeGrafter"/>
</dbReference>
<dbReference type="AlphaFoldDB" id="A0A899FP35"/>
<dbReference type="PANTHER" id="PTHR23240">
    <property type="entry name" value="DNA CROSS-LINK REPAIR PROTEIN PSO2/SNM1-RELATED"/>
    <property type="match status" value="1"/>
</dbReference>
<dbReference type="Gene3D" id="3.40.50.12650">
    <property type="match status" value="1"/>
</dbReference>
<sequence>MTHKNQHRLLILVNTYIIGKEKLALGIVNSLKSKIYADQYKQKIISCLENEKLSSLLISDPSEASFHLVNFRNMPIELRNIKYLFQY</sequence>
<protein>
    <submittedName>
        <fullName evidence="1">Uncharacterized protein</fullName>
    </submittedName>
</protein>
<dbReference type="OrthoDB" id="262529at2759"/>
<dbReference type="PANTHER" id="PTHR23240:SF6">
    <property type="entry name" value="DNA CROSS-LINK REPAIR 1A PROTEIN"/>
    <property type="match status" value="1"/>
</dbReference>
<keyword evidence="2" id="KW-1185">Reference proteome</keyword>
<proteinExistence type="predicted"/>
<dbReference type="Proteomes" id="UP000663699">
    <property type="component" value="Chromosome 7"/>
</dbReference>
<dbReference type="GO" id="GO:0036297">
    <property type="term" value="P:interstrand cross-link repair"/>
    <property type="evidence" value="ECO:0007669"/>
    <property type="project" value="TreeGrafter"/>
</dbReference>
<organism evidence="1 2">
    <name type="scientific">Pneumocystis wakefieldiae</name>
    <dbReference type="NCBI Taxonomy" id="38082"/>
    <lineage>
        <taxon>Eukaryota</taxon>
        <taxon>Fungi</taxon>
        <taxon>Dikarya</taxon>
        <taxon>Ascomycota</taxon>
        <taxon>Taphrinomycotina</taxon>
        <taxon>Pneumocystomycetes</taxon>
        <taxon>Pneumocystaceae</taxon>
        <taxon>Pneumocystis</taxon>
    </lineage>
</organism>
<dbReference type="GO" id="GO:0035312">
    <property type="term" value="F:5'-3' DNA exonuclease activity"/>
    <property type="evidence" value="ECO:0007669"/>
    <property type="project" value="TreeGrafter"/>
</dbReference>
<accession>A0A899FP35</accession>
<evidence type="ECO:0000313" key="1">
    <source>
        <dbReference type="EMBL" id="QSL65720.1"/>
    </source>
</evidence>
<dbReference type="EMBL" id="CP054538">
    <property type="protein sequence ID" value="QSL65720.1"/>
    <property type="molecule type" value="Genomic_DNA"/>
</dbReference>
<evidence type="ECO:0000313" key="2">
    <source>
        <dbReference type="Proteomes" id="UP000663699"/>
    </source>
</evidence>
<dbReference type="GO" id="GO:0006303">
    <property type="term" value="P:double-strand break repair via nonhomologous end joining"/>
    <property type="evidence" value="ECO:0007669"/>
    <property type="project" value="TreeGrafter"/>
</dbReference>
<gene>
    <name evidence="1" type="ORF">MERGE_003034</name>
</gene>
<name>A0A899FP35_9ASCO</name>
<reference evidence="1" key="1">
    <citation type="submission" date="2020-06" db="EMBL/GenBank/DDBJ databases">
        <title>Genomes of multiple members of Pneumocystis genus reveal paths to human pathogen Pneumocystis jirovecii.</title>
        <authorList>
            <person name="Cisse O.H."/>
            <person name="Ma L."/>
            <person name="Dekker J."/>
            <person name="Khil P."/>
            <person name="Jo J."/>
            <person name="Brenchley J."/>
            <person name="Blair R."/>
            <person name="Pahar B."/>
            <person name="Chabe M."/>
            <person name="Van Rompay K.A."/>
            <person name="Keesler R."/>
            <person name="Sukura A."/>
            <person name="Hirsch V."/>
            <person name="Kutty G."/>
            <person name="Liu Y."/>
            <person name="Peng L."/>
            <person name="Chen J."/>
            <person name="Song J."/>
            <person name="Weissenbacher-Lang C."/>
            <person name="Xu J."/>
            <person name="Upham N.S."/>
            <person name="Stajich J.E."/>
            <person name="Cuomo C.A."/>
            <person name="Cushion M.T."/>
            <person name="Kovacs J.A."/>
        </authorList>
    </citation>
    <scope>NUCLEOTIDE SEQUENCE</scope>
    <source>
        <strain evidence="1">2A</strain>
    </source>
</reference>